<evidence type="ECO:0000313" key="5">
    <source>
        <dbReference type="Proteomes" id="UP000184226"/>
    </source>
</evidence>
<dbReference type="PANTHER" id="PTHR35936">
    <property type="entry name" value="MEMBRANE-BOUND LYTIC MUREIN TRANSGLYCOSYLASE F"/>
    <property type="match status" value="1"/>
</dbReference>
<dbReference type="OrthoDB" id="7241844at2"/>
<proteinExistence type="predicted"/>
<sequence>MNSLVPRRFSILFRACLAGALACAGASGLAARAASSLAPGGTLALGVDYVVPPFAAGSKVRTPEGIETFLADDLARRLSAPAQTLQADPASRGRLLDEGRAQLLLLPVADADPLRSSALVIPTGYSSGAMAIMRSDTNIKTWQQLAGRTVCLAQGGRYEGRIAAQYGALEKVFKAPADSLLALRTGGCDAAVHDSAMLEELLKLPEWKKFSARLPTRDLVPLAFVVASGDSASAGLLRQVAKDWASSRFLEKTTKKAVQDIAFEVYLDQTVTDCH</sequence>
<evidence type="ECO:0000256" key="2">
    <source>
        <dbReference type="SAM" id="SignalP"/>
    </source>
</evidence>
<dbReference type="SUPFAM" id="SSF53850">
    <property type="entry name" value="Periplasmic binding protein-like II"/>
    <property type="match status" value="1"/>
</dbReference>
<keyword evidence="1 2" id="KW-0732">Signal</keyword>
<protein>
    <submittedName>
        <fullName evidence="4">Polar amino acid transport system substrate-binding protein</fullName>
    </submittedName>
</protein>
<dbReference type="PANTHER" id="PTHR35936:SF17">
    <property type="entry name" value="ARGININE-BINDING EXTRACELLULAR PROTEIN ARTP"/>
    <property type="match status" value="1"/>
</dbReference>
<dbReference type="AlphaFoldDB" id="A0A1M5YFV9"/>
<dbReference type="Gene3D" id="3.40.190.10">
    <property type="entry name" value="Periplasmic binding protein-like II"/>
    <property type="match status" value="2"/>
</dbReference>
<dbReference type="EMBL" id="FQXE01000009">
    <property type="protein sequence ID" value="SHI10738.1"/>
    <property type="molecule type" value="Genomic_DNA"/>
</dbReference>
<dbReference type="STRING" id="658167.SAMN04488135_10944"/>
<organism evidence="4 5">
    <name type="scientific">Pollutimonas bauzanensis</name>
    <dbReference type="NCBI Taxonomy" id="658167"/>
    <lineage>
        <taxon>Bacteria</taxon>
        <taxon>Pseudomonadati</taxon>
        <taxon>Pseudomonadota</taxon>
        <taxon>Betaproteobacteria</taxon>
        <taxon>Burkholderiales</taxon>
        <taxon>Alcaligenaceae</taxon>
        <taxon>Pollutimonas</taxon>
    </lineage>
</organism>
<accession>A0A1M5YFV9</accession>
<evidence type="ECO:0000259" key="3">
    <source>
        <dbReference type="SMART" id="SM00062"/>
    </source>
</evidence>
<evidence type="ECO:0000256" key="1">
    <source>
        <dbReference type="ARBA" id="ARBA00022729"/>
    </source>
</evidence>
<reference evidence="4 5" key="1">
    <citation type="submission" date="2016-11" db="EMBL/GenBank/DDBJ databases">
        <authorList>
            <person name="Jaros S."/>
            <person name="Januszkiewicz K."/>
            <person name="Wedrychowicz H."/>
        </authorList>
    </citation>
    <scope>NUCLEOTIDE SEQUENCE [LARGE SCALE GENOMIC DNA]</scope>
    <source>
        <strain evidence="4 5">CGMCC 1.10190</strain>
    </source>
</reference>
<dbReference type="RefSeq" id="WP_073104665.1">
    <property type="nucleotide sequence ID" value="NZ_FQXE01000009.1"/>
</dbReference>
<name>A0A1M5YFV9_9BURK</name>
<feature type="chain" id="PRO_5013064885" evidence="2">
    <location>
        <begin position="34"/>
        <end position="275"/>
    </location>
</feature>
<dbReference type="Proteomes" id="UP000184226">
    <property type="component" value="Unassembled WGS sequence"/>
</dbReference>
<evidence type="ECO:0000313" key="4">
    <source>
        <dbReference type="EMBL" id="SHI10738.1"/>
    </source>
</evidence>
<dbReference type="SMART" id="SM00062">
    <property type="entry name" value="PBPb"/>
    <property type="match status" value="1"/>
</dbReference>
<gene>
    <name evidence="4" type="ORF">SAMN04488135_10944</name>
</gene>
<feature type="domain" description="Solute-binding protein family 3/N-terminal" evidence="3">
    <location>
        <begin position="42"/>
        <end position="261"/>
    </location>
</feature>
<keyword evidence="5" id="KW-1185">Reference proteome</keyword>
<feature type="signal peptide" evidence="2">
    <location>
        <begin position="1"/>
        <end position="33"/>
    </location>
</feature>
<dbReference type="InterPro" id="IPR001638">
    <property type="entry name" value="Solute-binding_3/MltF_N"/>
</dbReference>